<evidence type="ECO:0000256" key="8">
    <source>
        <dbReference type="HAMAP-Rule" id="MF_00131"/>
    </source>
</evidence>
<dbReference type="PANTHER" id="PTHR43406:SF1">
    <property type="entry name" value="TRYPTOPHAN SYNTHASE ALPHA CHAIN, CHLOROPLASTIC"/>
    <property type="match status" value="1"/>
</dbReference>
<dbReference type="Pfam" id="PF00290">
    <property type="entry name" value="Trp_syntA"/>
    <property type="match status" value="1"/>
</dbReference>
<comment type="caution">
    <text evidence="10">The sequence shown here is derived from an EMBL/GenBank/DDBJ whole genome shotgun (WGS) entry which is preliminary data.</text>
</comment>
<evidence type="ECO:0000256" key="1">
    <source>
        <dbReference type="ARBA" id="ARBA00004733"/>
    </source>
</evidence>
<name>A0ABX0QFW8_9BACT</name>
<dbReference type="GO" id="GO:0004834">
    <property type="term" value="F:tryptophan synthase activity"/>
    <property type="evidence" value="ECO:0007669"/>
    <property type="project" value="UniProtKB-EC"/>
</dbReference>
<evidence type="ECO:0000256" key="6">
    <source>
        <dbReference type="ARBA" id="ARBA00023239"/>
    </source>
</evidence>
<dbReference type="InterPro" id="IPR011060">
    <property type="entry name" value="RibuloseP-bd_barrel"/>
</dbReference>
<dbReference type="InterPro" id="IPR002028">
    <property type="entry name" value="Trp_synthase_suA"/>
</dbReference>
<dbReference type="RefSeq" id="WP_085411574.1">
    <property type="nucleotide sequence ID" value="NZ_WAEL01000005.1"/>
</dbReference>
<sequence length="264" mass="29076">MTTSTIQNRITDLFATKSDRLLNVYFTAGFPQLNDTRTVLRGLQQAGVDLVEIGMPYSDPVADGEVIQQSNGVALDNGMTLRVLFEQLADCRHEITVPLLLMGYINPVLQFGVEAFCQKCREVGVDGVILPDLPFDLYVAEYKDTFERYGILNIFLITPQTTDERIRFIDEASEGFIYMVSSASITGSVSGISDTMKAYFERVATMNLRNPRLIGFGINNQETFDTASEHANGAIIGSAFVKHLEKNGPGAEGIEAFVKAVRPA</sequence>
<gene>
    <name evidence="8" type="primary">trpA</name>
    <name evidence="10" type="ORF">F7231_14180</name>
</gene>
<comment type="pathway">
    <text evidence="1 8">Amino-acid biosynthesis; L-tryptophan biosynthesis; L-tryptophan from chorismate: step 5/5.</text>
</comment>
<dbReference type="NCBIfam" id="TIGR00262">
    <property type="entry name" value="trpA"/>
    <property type="match status" value="1"/>
</dbReference>
<proteinExistence type="inferred from homology"/>
<evidence type="ECO:0000256" key="2">
    <source>
        <dbReference type="ARBA" id="ARBA00011270"/>
    </source>
</evidence>
<dbReference type="HAMAP" id="MF_00131">
    <property type="entry name" value="Trp_synth_alpha"/>
    <property type="match status" value="1"/>
</dbReference>
<comment type="catalytic activity">
    <reaction evidence="7 8">
        <text>(1S,2R)-1-C-(indol-3-yl)glycerol 3-phosphate + L-serine = D-glyceraldehyde 3-phosphate + L-tryptophan + H2O</text>
        <dbReference type="Rhea" id="RHEA:10532"/>
        <dbReference type="ChEBI" id="CHEBI:15377"/>
        <dbReference type="ChEBI" id="CHEBI:33384"/>
        <dbReference type="ChEBI" id="CHEBI:57912"/>
        <dbReference type="ChEBI" id="CHEBI:58866"/>
        <dbReference type="ChEBI" id="CHEBI:59776"/>
        <dbReference type="EC" id="4.2.1.20"/>
    </reaction>
</comment>
<reference evidence="11" key="2">
    <citation type="submission" date="2023-07" db="EMBL/GenBank/DDBJ databases">
        <authorList>
            <person name="Jung D.-H."/>
        </authorList>
    </citation>
    <scope>NUCLEOTIDE SEQUENCE [LARGE SCALE GENOMIC DNA]</scope>
    <source>
        <strain evidence="11">JA-25</strain>
    </source>
</reference>
<evidence type="ECO:0000313" key="10">
    <source>
        <dbReference type="EMBL" id="NID11319.1"/>
    </source>
</evidence>
<evidence type="ECO:0000313" key="11">
    <source>
        <dbReference type="Proteomes" id="UP000606008"/>
    </source>
</evidence>
<protein>
    <recommendedName>
        <fullName evidence="8">Tryptophan synthase alpha chain</fullName>
        <ecNumber evidence="8">4.2.1.20</ecNumber>
    </recommendedName>
</protein>
<keyword evidence="3 8" id="KW-0028">Amino-acid biosynthesis</keyword>
<keyword evidence="11" id="KW-1185">Reference proteome</keyword>
<dbReference type="PANTHER" id="PTHR43406">
    <property type="entry name" value="TRYPTOPHAN SYNTHASE, ALPHA CHAIN"/>
    <property type="match status" value="1"/>
</dbReference>
<dbReference type="SUPFAM" id="SSF51366">
    <property type="entry name" value="Ribulose-phoshate binding barrel"/>
    <property type="match status" value="1"/>
</dbReference>
<dbReference type="InterPro" id="IPR013785">
    <property type="entry name" value="Aldolase_TIM"/>
</dbReference>
<dbReference type="PROSITE" id="PS00167">
    <property type="entry name" value="TRP_SYNTHASE_ALPHA"/>
    <property type="match status" value="1"/>
</dbReference>
<dbReference type="EC" id="4.2.1.20" evidence="8"/>
<evidence type="ECO:0000256" key="4">
    <source>
        <dbReference type="ARBA" id="ARBA00022822"/>
    </source>
</evidence>
<comment type="similarity">
    <text evidence="8 9">Belongs to the TrpA family.</text>
</comment>
<evidence type="ECO:0000256" key="5">
    <source>
        <dbReference type="ARBA" id="ARBA00023141"/>
    </source>
</evidence>
<dbReference type="CDD" id="cd04724">
    <property type="entry name" value="Tryptophan_synthase_alpha"/>
    <property type="match status" value="1"/>
</dbReference>
<comment type="subunit">
    <text evidence="2 8">Tetramer of two alpha and two beta chains.</text>
</comment>
<accession>A0ABX0QFW8</accession>
<evidence type="ECO:0000256" key="9">
    <source>
        <dbReference type="RuleBase" id="RU003662"/>
    </source>
</evidence>
<dbReference type="Proteomes" id="UP000606008">
    <property type="component" value="Unassembled WGS sequence"/>
</dbReference>
<reference evidence="11" key="1">
    <citation type="submission" date="2019-09" db="EMBL/GenBank/DDBJ databases">
        <authorList>
            <person name="Jung D.-H."/>
        </authorList>
    </citation>
    <scope>NUCLEOTIDE SEQUENCE [LARGE SCALE GENOMIC DNA]</scope>
    <source>
        <strain evidence="11">JA-25</strain>
    </source>
</reference>
<keyword evidence="5 8" id="KW-0057">Aromatic amino acid biosynthesis</keyword>
<feature type="active site" description="Proton acceptor" evidence="8">
    <location>
        <position position="63"/>
    </location>
</feature>
<organism evidence="10 11">
    <name type="scientific">Fibrivirga algicola</name>
    <dbReference type="NCBI Taxonomy" id="2950420"/>
    <lineage>
        <taxon>Bacteria</taxon>
        <taxon>Pseudomonadati</taxon>
        <taxon>Bacteroidota</taxon>
        <taxon>Cytophagia</taxon>
        <taxon>Cytophagales</taxon>
        <taxon>Spirosomataceae</taxon>
        <taxon>Fibrivirga</taxon>
    </lineage>
</organism>
<feature type="active site" description="Proton acceptor" evidence="8">
    <location>
        <position position="52"/>
    </location>
</feature>
<dbReference type="Gene3D" id="3.20.20.70">
    <property type="entry name" value="Aldolase class I"/>
    <property type="match status" value="1"/>
</dbReference>
<evidence type="ECO:0000256" key="3">
    <source>
        <dbReference type="ARBA" id="ARBA00022605"/>
    </source>
</evidence>
<dbReference type="EMBL" id="WAEL01000005">
    <property type="protein sequence ID" value="NID11319.1"/>
    <property type="molecule type" value="Genomic_DNA"/>
</dbReference>
<evidence type="ECO:0000256" key="7">
    <source>
        <dbReference type="ARBA" id="ARBA00049047"/>
    </source>
</evidence>
<comment type="function">
    <text evidence="8">The alpha subunit is responsible for the aldol cleavage of indoleglycerol phosphate to indole and glyceraldehyde 3-phosphate.</text>
</comment>
<keyword evidence="6 8" id="KW-0456">Lyase</keyword>
<keyword evidence="4 8" id="KW-0822">Tryptophan biosynthesis</keyword>
<dbReference type="InterPro" id="IPR018204">
    <property type="entry name" value="Trp_synthase_alpha_AS"/>
</dbReference>